<reference evidence="6 7" key="1">
    <citation type="submission" date="2025-04" db="UniProtKB">
        <authorList>
            <consortium name="RefSeq"/>
        </authorList>
    </citation>
    <scope>IDENTIFICATION</scope>
    <source>
        <tissue evidence="6 7">Whole larval tissue</tissue>
    </source>
</reference>
<dbReference type="InterPro" id="IPR036397">
    <property type="entry name" value="RNaseH_sf"/>
</dbReference>
<dbReference type="OrthoDB" id="5986643at2759"/>
<dbReference type="SUPFAM" id="SSF56672">
    <property type="entry name" value="DNA/RNA polymerases"/>
    <property type="match status" value="1"/>
</dbReference>
<keyword evidence="1" id="KW-0378">Hydrolase</keyword>
<feature type="region of interest" description="Disordered" evidence="2">
    <location>
        <begin position="486"/>
        <end position="507"/>
    </location>
</feature>
<dbReference type="Pfam" id="PF17921">
    <property type="entry name" value="Integrase_H2C2"/>
    <property type="match status" value="1"/>
</dbReference>
<dbReference type="Pfam" id="PF03564">
    <property type="entry name" value="DUF1759"/>
    <property type="match status" value="1"/>
</dbReference>
<dbReference type="InterPro" id="IPR001995">
    <property type="entry name" value="Peptidase_A2_cat"/>
</dbReference>
<dbReference type="InterPro" id="IPR043502">
    <property type="entry name" value="DNA/RNA_pol_sf"/>
</dbReference>
<evidence type="ECO:0000313" key="5">
    <source>
        <dbReference type="Proteomes" id="UP000829999"/>
    </source>
</evidence>
<evidence type="ECO:0000256" key="2">
    <source>
        <dbReference type="SAM" id="MobiDB-lite"/>
    </source>
</evidence>
<evidence type="ECO:0000256" key="1">
    <source>
        <dbReference type="ARBA" id="ARBA00022801"/>
    </source>
</evidence>
<dbReference type="GO" id="GO:0006508">
    <property type="term" value="P:proteolysis"/>
    <property type="evidence" value="ECO:0007669"/>
    <property type="project" value="InterPro"/>
</dbReference>
<protein>
    <submittedName>
        <fullName evidence="6 7">Uncharacterized protein LOC118269109</fullName>
    </submittedName>
</protein>
<dbReference type="CDD" id="cd00303">
    <property type="entry name" value="retropepsin_like"/>
    <property type="match status" value="1"/>
</dbReference>
<sequence>MQELIARQKEIIDNIHKIHSNFNKDSASRRTDSYIKKRISSLDSLWAEFDINHTQLLQSGDDYSGQEYFKKDVFKDTQRLYERIKGLIQNFNPSVEEELNPPTQARPALSDLMSEQKTNFRALQRLINSIDITKIVEKWELEDELKRLQSRWRDIDNLHLKIDNISQGEDETYEQEFSVYEKKYKDTRRVLNRKISSTAHQYEATPKMDVPTFHGDYVQWPTFLDLYKSSIHDNPTLTNAQKMQHLKGKLKGEAHRLIQHLNVSSDNYETAWNLLFHRYNNLQVLFTKHIELFLNQRTIEKQTSNEIKRIYDTTMESIHAIHNLGVDTTTWDPILVHLLVKKLDPETRTDYMESRKTPRELPEFEELMAFLEGKFTALEPVGKREKDWSSTNNKGNSSFSAGNKTKFVHAASTTMNCCICNSANHALYHCRNFVTMSPEQKLKIVTKHRLCSNCLYVHDKRGCNSMKTCRICNKKHHSLLHDSYHEPDATGGHTTVKSSRQNSSNNITSDDDEILLTTVQIRVRAIDDTYMTFRALLDQGSQVTLITENVAQRLGLPRRQLNASVTGVGASMKRSKGIVKLDCTSIHGDYAFSAEALVLPKLLNSLPHNTLERKQYPHIQHIQLADPDYYISKQIDILLDAKVYSEIIMSGLIKGSETEPIAQQTKLGWILSGRVQTFHCNVVLNGIEDIANYWEMEEISTDSNTMTKQEQFCEELYAQTTRRLPDGRYEVRLPMKEGFEKHLGHSKARAVAQFKQLENRLLMNDKLSHNYQEFIHEYEKLGHMKECYERKEPACYLPHHGVIKESSTTTKLRVVFNASSKTSTGSSLNDLMECGPKLQQDIQELLLRWRTYEFVYTADCEKMYRCILLQSDQQQLQKIVWRDNPQHFLKEYKLCTVTYGMKAAPFLAMRTMQQLASDDQHKYPLAAEVLKNDFYVDDLLSGSHTIEQAREIQHQLIEMLKGAKINLRKWCSNSCELLSSLSNEHINPSTIDFKNANSTNALGLQWNPATDMFTFHRFEESNKNCTKRIMLSNISKIFDPLGWLSPLTIRAKLLFQKIWMVDMEWDDMVPEDIREEWTKLLGDLKNIDKITIPRWTGNLHSTLELHGFCDASERAFAAVIYLKSVNAKGHSIVRMMASKTKLAPRKNTMTLPRLELCGARLLSKLLEKVIKALKQTDVQIYCWTDSLVVLGWLQGNPARWKAFVANRTKEILDIVPSSCWRHVSSSDNAADCATRGLTISQLLQHTLWWEGPAWIKDDIPSEVMKFDLPQMEVKRNVHTHTAQRSDSIIEDILNKHSSITYVVRVIARVLRFITNVHHRVVTHSSSSSMKHNTLGIAYDAPDRAPYLTAIDIEKAYEVIIKAVQATEFQVEILRLRQGSTLTSKSNLLPLDPYLDNKNILRVGGRLQHSKLKEHSKHPMIIPKDTHFTGLIIQHAHLQTLHGGPSLTLAYLRQRYWILGGIRTIKKYLRNCVRCVRFNRHNHHQKMAELPEPRVTPSRPFTHTGVDFTGQVELKANKGRGIKTTRGYIAVFVCFATKAIHLELVSDLSTPAFLAAFKRMCARRGTPKHMYSDNGTNFVGASRLLRKEYKEVLEVINQDWLSYVAEMGVTWHLNAPAWPSAGGLWEAAVKSTKHHLKRVLGEQKLTFEEFTTLLAQIEACLNSRPLCALTEDAEDHYLTPGHFLTGGPLLSPPMTDLDPRCIRTRWQLTEKMHRDFWRKWSADYLQHLQTRAKWHHSKENLKIDDVVLIREDNMPPTKWALGRVKEVHPGLDGHVRVATLKTKSGETKRPIIKLIPLPVHTKKDNPDTSTEDERDDPLSNKED</sequence>
<dbReference type="PROSITE" id="PS50994">
    <property type="entry name" value="INTEGRASE"/>
    <property type="match status" value="1"/>
</dbReference>
<dbReference type="Gene3D" id="3.30.70.270">
    <property type="match status" value="1"/>
</dbReference>
<evidence type="ECO:0000259" key="3">
    <source>
        <dbReference type="PROSITE" id="PS50175"/>
    </source>
</evidence>
<feature type="region of interest" description="Disordered" evidence="2">
    <location>
        <begin position="1796"/>
        <end position="1822"/>
    </location>
</feature>
<evidence type="ECO:0000313" key="6">
    <source>
        <dbReference type="RefSeq" id="XP_050556962.1"/>
    </source>
</evidence>
<evidence type="ECO:0000259" key="4">
    <source>
        <dbReference type="PROSITE" id="PS50994"/>
    </source>
</evidence>
<dbReference type="GO" id="GO:0003676">
    <property type="term" value="F:nucleic acid binding"/>
    <property type="evidence" value="ECO:0007669"/>
    <property type="project" value="InterPro"/>
</dbReference>
<dbReference type="InterPro" id="IPR001584">
    <property type="entry name" value="Integrase_cat-core"/>
</dbReference>
<dbReference type="GeneID" id="118269109"/>
<gene>
    <name evidence="6 7" type="primary">LOC118269109</name>
</gene>
<dbReference type="Gene3D" id="2.40.70.10">
    <property type="entry name" value="Acid Proteases"/>
    <property type="match status" value="1"/>
</dbReference>
<feature type="domain" description="Integrase catalytic" evidence="4">
    <location>
        <begin position="1495"/>
        <end position="1687"/>
    </location>
</feature>
<dbReference type="PROSITE" id="PS50175">
    <property type="entry name" value="ASP_PROT_RETROV"/>
    <property type="match status" value="1"/>
</dbReference>
<dbReference type="Pfam" id="PF13650">
    <property type="entry name" value="Asp_protease_2"/>
    <property type="match status" value="1"/>
</dbReference>
<dbReference type="Gene3D" id="1.10.340.70">
    <property type="match status" value="1"/>
</dbReference>
<dbReference type="Proteomes" id="UP000829999">
    <property type="component" value="Chromosome 19"/>
</dbReference>
<dbReference type="GO" id="GO:0015074">
    <property type="term" value="P:DNA integration"/>
    <property type="evidence" value="ECO:0007669"/>
    <property type="project" value="InterPro"/>
</dbReference>
<dbReference type="InterPro" id="IPR040676">
    <property type="entry name" value="DUF5641"/>
</dbReference>
<proteinExistence type="predicted"/>
<dbReference type="PANTHER" id="PTHR47331">
    <property type="entry name" value="PHD-TYPE DOMAIN-CONTAINING PROTEIN"/>
    <property type="match status" value="1"/>
</dbReference>
<dbReference type="InterPro" id="IPR041588">
    <property type="entry name" value="Integrase_H2C2"/>
</dbReference>
<evidence type="ECO:0000313" key="7">
    <source>
        <dbReference type="RefSeq" id="XP_050556963.1"/>
    </source>
</evidence>
<dbReference type="InterPro" id="IPR021109">
    <property type="entry name" value="Peptidase_aspartic_dom_sf"/>
</dbReference>
<dbReference type="InterPro" id="IPR043128">
    <property type="entry name" value="Rev_trsase/Diguanyl_cyclase"/>
</dbReference>
<dbReference type="GO" id="GO:0004190">
    <property type="term" value="F:aspartic-type endopeptidase activity"/>
    <property type="evidence" value="ECO:0007669"/>
    <property type="project" value="InterPro"/>
</dbReference>
<dbReference type="Gene3D" id="3.10.10.10">
    <property type="entry name" value="HIV Type 1 Reverse Transcriptase, subunit A, domain 1"/>
    <property type="match status" value="1"/>
</dbReference>
<dbReference type="PANTHER" id="PTHR47331:SF4">
    <property type="entry name" value="PEPTIDASE S1 DOMAIN-CONTAINING PROTEIN"/>
    <property type="match status" value="1"/>
</dbReference>
<feature type="compositionally biased region" description="Polar residues" evidence="2">
    <location>
        <begin position="492"/>
        <end position="507"/>
    </location>
</feature>
<dbReference type="Pfam" id="PF18701">
    <property type="entry name" value="DUF5641"/>
    <property type="match status" value="1"/>
</dbReference>
<dbReference type="Pfam" id="PF05380">
    <property type="entry name" value="Peptidase_A17"/>
    <property type="match status" value="1"/>
</dbReference>
<dbReference type="InterPro" id="IPR005312">
    <property type="entry name" value="DUF1759"/>
</dbReference>
<name>A0A9R0F1K5_SPOFR</name>
<dbReference type="RefSeq" id="XP_050556963.1">
    <property type="nucleotide sequence ID" value="XM_050701006.1"/>
</dbReference>
<dbReference type="InterPro" id="IPR012337">
    <property type="entry name" value="RNaseH-like_sf"/>
</dbReference>
<dbReference type="Gene3D" id="3.30.420.10">
    <property type="entry name" value="Ribonuclease H-like superfamily/Ribonuclease H"/>
    <property type="match status" value="1"/>
</dbReference>
<feature type="domain" description="Peptidase A2" evidence="3">
    <location>
        <begin position="533"/>
        <end position="615"/>
    </location>
</feature>
<dbReference type="RefSeq" id="XP_050556962.1">
    <property type="nucleotide sequence ID" value="XM_050701005.1"/>
</dbReference>
<dbReference type="InterPro" id="IPR008042">
    <property type="entry name" value="Retrotrans_Pao"/>
</dbReference>
<accession>A0A9R0F1K5</accession>
<dbReference type="SUPFAM" id="SSF53098">
    <property type="entry name" value="Ribonuclease H-like"/>
    <property type="match status" value="1"/>
</dbReference>
<keyword evidence="5" id="KW-1185">Reference proteome</keyword>
<dbReference type="GO" id="GO:0071897">
    <property type="term" value="P:DNA biosynthetic process"/>
    <property type="evidence" value="ECO:0007669"/>
    <property type="project" value="UniProtKB-ARBA"/>
</dbReference>
<organism evidence="5 7">
    <name type="scientific">Spodoptera frugiperda</name>
    <name type="common">Fall armyworm</name>
    <dbReference type="NCBI Taxonomy" id="7108"/>
    <lineage>
        <taxon>Eukaryota</taxon>
        <taxon>Metazoa</taxon>
        <taxon>Ecdysozoa</taxon>
        <taxon>Arthropoda</taxon>
        <taxon>Hexapoda</taxon>
        <taxon>Insecta</taxon>
        <taxon>Pterygota</taxon>
        <taxon>Neoptera</taxon>
        <taxon>Endopterygota</taxon>
        <taxon>Lepidoptera</taxon>
        <taxon>Glossata</taxon>
        <taxon>Ditrysia</taxon>
        <taxon>Noctuoidea</taxon>
        <taxon>Noctuidae</taxon>
        <taxon>Amphipyrinae</taxon>
        <taxon>Spodoptera</taxon>
    </lineage>
</organism>
<dbReference type="GO" id="GO:0042575">
    <property type="term" value="C:DNA polymerase complex"/>
    <property type="evidence" value="ECO:0007669"/>
    <property type="project" value="UniProtKB-ARBA"/>
</dbReference>